<name>A0A8T1AZD9_9STRA</name>
<dbReference type="Proteomes" id="UP000736787">
    <property type="component" value="Unassembled WGS sequence"/>
</dbReference>
<accession>A0A8T1AZD9</accession>
<feature type="region of interest" description="Disordered" evidence="1">
    <location>
        <begin position="52"/>
        <end position="130"/>
    </location>
</feature>
<protein>
    <submittedName>
        <fullName evidence="2">Uncharacterized protein</fullName>
    </submittedName>
</protein>
<feature type="compositionally biased region" description="Low complexity" evidence="1">
    <location>
        <begin position="63"/>
        <end position="72"/>
    </location>
</feature>
<feature type="compositionally biased region" description="Basic and acidic residues" evidence="1">
    <location>
        <begin position="109"/>
        <end position="122"/>
    </location>
</feature>
<sequence>MKAPGSEEEDDARSRSSWSEKDLEFTLLRLPDADELEEVLRALDRAKHHHKKAVAGLNKFRQRAPAPMAPARRVLKVQVDDSGTESGSEESDSDLDCHHRICLATGEGRTSKGVDDQKRAEPSQKGSTLG</sequence>
<dbReference type="VEuPathDB" id="FungiDB:PC110_g6235"/>
<dbReference type="EMBL" id="RCMK01001641">
    <property type="protein sequence ID" value="KAG2890613.1"/>
    <property type="molecule type" value="Genomic_DNA"/>
</dbReference>
<reference evidence="2" key="1">
    <citation type="submission" date="2018-10" db="EMBL/GenBank/DDBJ databases">
        <title>Effector identification in a new, highly contiguous assembly of the strawberry crown rot pathogen Phytophthora cactorum.</title>
        <authorList>
            <person name="Armitage A.D."/>
            <person name="Nellist C.F."/>
            <person name="Bates H."/>
            <person name="Vickerstaff R.J."/>
            <person name="Harrison R.J."/>
        </authorList>
    </citation>
    <scope>NUCLEOTIDE SEQUENCE</scope>
    <source>
        <strain evidence="2">4040</strain>
    </source>
</reference>
<evidence type="ECO:0000256" key="1">
    <source>
        <dbReference type="SAM" id="MobiDB-lite"/>
    </source>
</evidence>
<dbReference type="AlphaFoldDB" id="A0A8T1AZD9"/>
<organism evidence="2 3">
    <name type="scientific">Phytophthora cactorum</name>
    <dbReference type="NCBI Taxonomy" id="29920"/>
    <lineage>
        <taxon>Eukaryota</taxon>
        <taxon>Sar</taxon>
        <taxon>Stramenopiles</taxon>
        <taxon>Oomycota</taxon>
        <taxon>Peronosporomycetes</taxon>
        <taxon>Peronosporales</taxon>
        <taxon>Peronosporaceae</taxon>
        <taxon>Phytophthora</taxon>
    </lineage>
</organism>
<gene>
    <name evidence="2" type="ORF">PC117_g24433</name>
</gene>
<proteinExistence type="predicted"/>
<comment type="caution">
    <text evidence="2">The sequence shown here is derived from an EMBL/GenBank/DDBJ whole genome shotgun (WGS) entry which is preliminary data.</text>
</comment>
<evidence type="ECO:0000313" key="3">
    <source>
        <dbReference type="Proteomes" id="UP000736787"/>
    </source>
</evidence>
<evidence type="ECO:0000313" key="2">
    <source>
        <dbReference type="EMBL" id="KAG2890613.1"/>
    </source>
</evidence>